<dbReference type="InterPro" id="IPR016024">
    <property type="entry name" value="ARM-type_fold"/>
</dbReference>
<dbReference type="Ensembl" id="ENSMODT00000067320.1">
    <property type="protein sequence ID" value="ENSMODP00000047912.1"/>
    <property type="gene ID" value="ENSMODG00000000641.4"/>
</dbReference>
<keyword evidence="3" id="KW-1185">Reference proteome</keyword>
<sequence>TLFYSFFQHIGNYEQRISSGSQEKHRSVVHQNKLLPSKNSPDSVRKPHPRPSDKLNPKTIDPFGDQPRAPSAFAAIYSKGGIPCRLVHGSVKHKLQWDCLPETLPFDPLLITLAEGLRETKHPYTFVSKEGFKELLLVEGATEKTVPLLPRLIPVLKAALTHSDGEVFERGLNALVQLSGVVGPSLNDHLKHLLTSLSKRLMDKKFKEPITSALQKLEQHGGSLKEMIYKFGYLRSHLLKFVFTFFLVLLC</sequence>
<protein>
    <submittedName>
        <fullName evidence="2">Parkin coregulated like</fullName>
    </submittedName>
</protein>
<feature type="region of interest" description="Disordered" evidence="1">
    <location>
        <begin position="17"/>
        <end position="65"/>
    </location>
</feature>
<dbReference type="InParanoid" id="A0A5F8GKG3"/>
<dbReference type="InterPro" id="IPR011989">
    <property type="entry name" value="ARM-like"/>
</dbReference>
<dbReference type="STRING" id="13616.ENSMODP00000047912"/>
<reference evidence="2" key="3">
    <citation type="submission" date="2025-09" db="UniProtKB">
        <authorList>
            <consortium name="Ensembl"/>
        </authorList>
    </citation>
    <scope>IDENTIFICATION</scope>
</reference>
<name>A0A5F8GKG3_MONDO</name>
<dbReference type="PANTHER" id="PTHR21207">
    <property type="entry name" value="PARKIN COREGULATED GENE PROTEIN PARK2 COREGULATED"/>
    <property type="match status" value="1"/>
</dbReference>
<dbReference type="GeneTree" id="ENSGT00940000159756"/>
<dbReference type="InterPro" id="IPR019399">
    <property type="entry name" value="Parkin_co-regulated_protein"/>
</dbReference>
<dbReference type="Bgee" id="ENSMODG00000000641">
    <property type="expression patterns" value="Expressed in blood and 20 other cell types or tissues"/>
</dbReference>
<dbReference type="Proteomes" id="UP000002280">
    <property type="component" value="Chromosome 5"/>
</dbReference>
<reference evidence="2" key="2">
    <citation type="submission" date="2025-08" db="UniProtKB">
        <authorList>
            <consortium name="Ensembl"/>
        </authorList>
    </citation>
    <scope>IDENTIFICATION</scope>
</reference>
<evidence type="ECO:0000313" key="3">
    <source>
        <dbReference type="Proteomes" id="UP000002280"/>
    </source>
</evidence>
<dbReference type="PANTHER" id="PTHR21207:SF1">
    <property type="entry name" value="PACRG-LIKE PROTEIN"/>
    <property type="match status" value="1"/>
</dbReference>
<dbReference type="Pfam" id="PF10274">
    <property type="entry name" value="ParcG"/>
    <property type="match status" value="1"/>
</dbReference>
<dbReference type="FunCoup" id="A0A5F8GKG3">
    <property type="interactions" value="584"/>
</dbReference>
<dbReference type="Gene3D" id="1.25.10.10">
    <property type="entry name" value="Leucine-rich Repeat Variant"/>
    <property type="match status" value="1"/>
</dbReference>
<dbReference type="AlphaFoldDB" id="A0A5F8GKG3"/>
<evidence type="ECO:0000256" key="1">
    <source>
        <dbReference type="SAM" id="MobiDB-lite"/>
    </source>
</evidence>
<evidence type="ECO:0000313" key="2">
    <source>
        <dbReference type="Ensembl" id="ENSMODP00000047912.1"/>
    </source>
</evidence>
<gene>
    <name evidence="2" type="primary">PACRGL</name>
</gene>
<dbReference type="SUPFAM" id="SSF48371">
    <property type="entry name" value="ARM repeat"/>
    <property type="match status" value="1"/>
</dbReference>
<organism evidence="2 3">
    <name type="scientific">Monodelphis domestica</name>
    <name type="common">Gray short-tailed opossum</name>
    <dbReference type="NCBI Taxonomy" id="13616"/>
    <lineage>
        <taxon>Eukaryota</taxon>
        <taxon>Metazoa</taxon>
        <taxon>Chordata</taxon>
        <taxon>Craniata</taxon>
        <taxon>Vertebrata</taxon>
        <taxon>Euteleostomi</taxon>
        <taxon>Mammalia</taxon>
        <taxon>Metatheria</taxon>
        <taxon>Didelphimorphia</taxon>
        <taxon>Didelphidae</taxon>
        <taxon>Monodelphis</taxon>
    </lineage>
</organism>
<accession>A0A5F8GKG3</accession>
<reference evidence="2 3" key="1">
    <citation type="journal article" date="2007" name="Nature">
        <title>Genome of the marsupial Monodelphis domestica reveals innovation in non-coding sequences.</title>
        <authorList>
            <person name="Mikkelsen T.S."/>
            <person name="Wakefield M.J."/>
            <person name="Aken B."/>
            <person name="Amemiya C.T."/>
            <person name="Chang J.L."/>
            <person name="Duke S."/>
            <person name="Garber M."/>
            <person name="Gentles A.J."/>
            <person name="Goodstadt L."/>
            <person name="Heger A."/>
            <person name="Jurka J."/>
            <person name="Kamal M."/>
            <person name="Mauceli E."/>
            <person name="Searle S.M."/>
            <person name="Sharpe T."/>
            <person name="Baker M.L."/>
            <person name="Batzer M.A."/>
            <person name="Benos P.V."/>
            <person name="Belov K."/>
            <person name="Clamp M."/>
            <person name="Cook A."/>
            <person name="Cuff J."/>
            <person name="Das R."/>
            <person name="Davidow L."/>
            <person name="Deakin J.E."/>
            <person name="Fazzari M.J."/>
            <person name="Glass J.L."/>
            <person name="Grabherr M."/>
            <person name="Greally J.M."/>
            <person name="Gu W."/>
            <person name="Hore T.A."/>
            <person name="Huttley G.A."/>
            <person name="Kleber M."/>
            <person name="Jirtle R.L."/>
            <person name="Koina E."/>
            <person name="Lee J.T."/>
            <person name="Mahony S."/>
            <person name="Marra M.A."/>
            <person name="Miller R.D."/>
            <person name="Nicholls R.D."/>
            <person name="Oda M."/>
            <person name="Papenfuss A.T."/>
            <person name="Parra Z.E."/>
            <person name="Pollock D.D."/>
            <person name="Ray D.A."/>
            <person name="Schein J.E."/>
            <person name="Speed T.P."/>
            <person name="Thompson K."/>
            <person name="VandeBerg J.L."/>
            <person name="Wade C.M."/>
            <person name="Walker J.A."/>
            <person name="Waters P.D."/>
            <person name="Webber C."/>
            <person name="Weidman J.R."/>
            <person name="Xie X."/>
            <person name="Zody M.C."/>
            <person name="Baldwin J."/>
            <person name="Abdouelleil A."/>
            <person name="Abdulkadir J."/>
            <person name="Abebe A."/>
            <person name="Abera B."/>
            <person name="Abreu J."/>
            <person name="Acer S.C."/>
            <person name="Aftuck L."/>
            <person name="Alexander A."/>
            <person name="An P."/>
            <person name="Anderson E."/>
            <person name="Anderson S."/>
            <person name="Arachi H."/>
            <person name="Azer M."/>
            <person name="Bachantsang P."/>
            <person name="Barry A."/>
            <person name="Bayul T."/>
            <person name="Berlin A."/>
            <person name="Bessette D."/>
            <person name="Bloom T."/>
            <person name="Bloom T."/>
            <person name="Boguslavskiy L."/>
            <person name="Bonnet C."/>
            <person name="Boukhgalter B."/>
            <person name="Bourzgui I."/>
            <person name="Brown A."/>
            <person name="Cahill P."/>
            <person name="Channer S."/>
            <person name="Cheshatsang Y."/>
            <person name="Chuda L."/>
            <person name="Citroen M."/>
            <person name="Collymore A."/>
            <person name="Cooke P."/>
            <person name="Costello M."/>
            <person name="D'Aco K."/>
            <person name="Daza R."/>
            <person name="De Haan G."/>
            <person name="DeGray S."/>
            <person name="DeMaso C."/>
            <person name="Dhargay N."/>
            <person name="Dooley K."/>
            <person name="Dooley E."/>
            <person name="Doricent M."/>
            <person name="Dorje P."/>
            <person name="Dorjee K."/>
            <person name="Dupes A."/>
            <person name="Elong R."/>
            <person name="Falk J."/>
            <person name="Farina A."/>
            <person name="Faro S."/>
            <person name="Ferguson D."/>
            <person name="Fisher S."/>
            <person name="Foley C.D."/>
            <person name="Franke A."/>
            <person name="Friedrich D."/>
            <person name="Gadbois L."/>
            <person name="Gearin G."/>
            <person name="Gearin C.R."/>
            <person name="Giannoukos G."/>
            <person name="Goode T."/>
            <person name="Graham J."/>
            <person name="Grandbois E."/>
            <person name="Grewal S."/>
            <person name="Gyaltsen K."/>
            <person name="Hafez N."/>
            <person name="Hagos B."/>
            <person name="Hall J."/>
            <person name="Henson C."/>
            <person name="Hollinger A."/>
            <person name="Honan T."/>
            <person name="Huard M.D."/>
            <person name="Hughes L."/>
            <person name="Hurhula B."/>
            <person name="Husby M.E."/>
            <person name="Kamat A."/>
            <person name="Kanga B."/>
            <person name="Kashin S."/>
            <person name="Khazanovich D."/>
            <person name="Kisner P."/>
            <person name="Lance K."/>
            <person name="Lara M."/>
            <person name="Lee W."/>
            <person name="Lennon N."/>
            <person name="Letendre F."/>
            <person name="LeVine R."/>
            <person name="Lipovsky A."/>
            <person name="Liu X."/>
            <person name="Liu J."/>
            <person name="Liu S."/>
            <person name="Lokyitsang T."/>
            <person name="Lokyitsang Y."/>
            <person name="Lubonja R."/>
            <person name="Lui A."/>
            <person name="MacDonald P."/>
            <person name="Magnisalis V."/>
            <person name="Maru K."/>
            <person name="Matthews C."/>
            <person name="McCusker W."/>
            <person name="McDonough S."/>
            <person name="Mehta T."/>
            <person name="Meldrim J."/>
            <person name="Meneus L."/>
            <person name="Mihai O."/>
            <person name="Mihalev A."/>
            <person name="Mihova T."/>
            <person name="Mittelman R."/>
            <person name="Mlenga V."/>
            <person name="Montmayeur A."/>
            <person name="Mulrain L."/>
            <person name="Navidi A."/>
            <person name="Naylor J."/>
            <person name="Negash T."/>
            <person name="Nguyen T."/>
            <person name="Nguyen N."/>
            <person name="Nicol R."/>
            <person name="Norbu C."/>
            <person name="Norbu N."/>
            <person name="Novod N."/>
            <person name="O'Neill B."/>
            <person name="Osman S."/>
            <person name="Markiewicz E."/>
            <person name="Oyono O.L."/>
            <person name="Patti C."/>
            <person name="Phunkhang P."/>
            <person name="Pierre F."/>
            <person name="Priest M."/>
            <person name="Raghuraman S."/>
            <person name="Rege F."/>
            <person name="Reyes R."/>
            <person name="Rise C."/>
            <person name="Rogov P."/>
            <person name="Ross K."/>
            <person name="Ryan E."/>
            <person name="Settipalli S."/>
            <person name="Shea T."/>
            <person name="Sherpa N."/>
            <person name="Shi L."/>
            <person name="Shih D."/>
            <person name="Sparrow T."/>
            <person name="Spaulding J."/>
            <person name="Stalker J."/>
            <person name="Stange-Thomann N."/>
            <person name="Stavropoulos S."/>
            <person name="Stone C."/>
            <person name="Strader C."/>
            <person name="Tesfaye S."/>
            <person name="Thomson T."/>
            <person name="Thoulutsang Y."/>
            <person name="Thoulutsang D."/>
            <person name="Topham K."/>
            <person name="Topping I."/>
            <person name="Tsamla T."/>
            <person name="Vassiliev H."/>
            <person name="Vo A."/>
            <person name="Wangchuk T."/>
            <person name="Wangdi T."/>
            <person name="Weiand M."/>
            <person name="Wilkinson J."/>
            <person name="Wilson A."/>
            <person name="Yadav S."/>
            <person name="Young G."/>
            <person name="Yu Q."/>
            <person name="Zembek L."/>
            <person name="Zhong D."/>
            <person name="Zimmer A."/>
            <person name="Zwirko Z."/>
            <person name="Jaffe D.B."/>
            <person name="Alvarez P."/>
            <person name="Brockman W."/>
            <person name="Butler J."/>
            <person name="Chin C."/>
            <person name="Gnerre S."/>
            <person name="MacCallum I."/>
            <person name="Graves J.A."/>
            <person name="Ponting C.P."/>
            <person name="Breen M."/>
            <person name="Samollow P.B."/>
            <person name="Lander E.S."/>
            <person name="Lindblad-Toh K."/>
        </authorList>
    </citation>
    <scope>NUCLEOTIDE SEQUENCE [LARGE SCALE GENOMIC DNA]</scope>
</reference>
<proteinExistence type="predicted"/>